<dbReference type="EMBL" id="KV937632">
    <property type="protein sequence ID" value="PIO30369.1"/>
    <property type="molecule type" value="Genomic_DNA"/>
</dbReference>
<reference evidence="2" key="1">
    <citation type="journal article" date="2017" name="Nat. Commun.">
        <title>The North American bullfrog draft genome provides insight into hormonal regulation of long noncoding RNA.</title>
        <authorList>
            <person name="Hammond S.A."/>
            <person name="Warren R.L."/>
            <person name="Vandervalk B.P."/>
            <person name="Kucuk E."/>
            <person name="Khan H."/>
            <person name="Gibb E.A."/>
            <person name="Pandoh P."/>
            <person name="Kirk H."/>
            <person name="Zhao Y."/>
            <person name="Jones M."/>
            <person name="Mungall A.J."/>
            <person name="Coope R."/>
            <person name="Pleasance S."/>
            <person name="Moore R.A."/>
            <person name="Holt R.A."/>
            <person name="Round J.M."/>
            <person name="Ohora S."/>
            <person name="Walle B.V."/>
            <person name="Veldhoen N."/>
            <person name="Helbing C.C."/>
            <person name="Birol I."/>
        </authorList>
    </citation>
    <scope>NUCLEOTIDE SEQUENCE [LARGE SCALE GENOMIC DNA]</scope>
</reference>
<name>A0A2G9RR36_AQUCT</name>
<proteinExistence type="predicted"/>
<dbReference type="Proteomes" id="UP000228934">
    <property type="component" value="Unassembled WGS sequence"/>
</dbReference>
<gene>
    <name evidence="1" type="ORF">AB205_0117720</name>
</gene>
<dbReference type="AlphaFoldDB" id="A0A2G9RR36"/>
<evidence type="ECO:0000313" key="1">
    <source>
        <dbReference type="EMBL" id="PIO30369.1"/>
    </source>
</evidence>
<evidence type="ECO:0000313" key="2">
    <source>
        <dbReference type="Proteomes" id="UP000228934"/>
    </source>
</evidence>
<keyword evidence="2" id="KW-1185">Reference proteome</keyword>
<protein>
    <submittedName>
        <fullName evidence="1">Uncharacterized protein</fullName>
    </submittedName>
</protein>
<sequence length="95" mass="10569">MGAAEPLLCIHSDTELWFSPAPLSLISNWLTGFDNSGSQWCRAAVLANQEEEFQAAESLQHHWIKMSLGMYGGGLCTQKVFLSSCIQCMKIRISF</sequence>
<organism evidence="1 2">
    <name type="scientific">Aquarana catesbeiana</name>
    <name type="common">American bullfrog</name>
    <name type="synonym">Rana catesbeiana</name>
    <dbReference type="NCBI Taxonomy" id="8400"/>
    <lineage>
        <taxon>Eukaryota</taxon>
        <taxon>Metazoa</taxon>
        <taxon>Chordata</taxon>
        <taxon>Craniata</taxon>
        <taxon>Vertebrata</taxon>
        <taxon>Euteleostomi</taxon>
        <taxon>Amphibia</taxon>
        <taxon>Batrachia</taxon>
        <taxon>Anura</taxon>
        <taxon>Neobatrachia</taxon>
        <taxon>Ranoidea</taxon>
        <taxon>Ranidae</taxon>
        <taxon>Aquarana</taxon>
    </lineage>
</organism>
<accession>A0A2G9RR36</accession>